<keyword evidence="3" id="KW-1185">Reference proteome</keyword>
<organism evidence="2 3">
    <name type="scientific">Prorocentrum cordatum</name>
    <dbReference type="NCBI Taxonomy" id="2364126"/>
    <lineage>
        <taxon>Eukaryota</taxon>
        <taxon>Sar</taxon>
        <taxon>Alveolata</taxon>
        <taxon>Dinophyceae</taxon>
        <taxon>Prorocentrales</taxon>
        <taxon>Prorocentraceae</taxon>
        <taxon>Prorocentrum</taxon>
    </lineage>
</organism>
<dbReference type="EMBL" id="CAUYUJ010000477">
    <property type="protein sequence ID" value="CAK0790746.1"/>
    <property type="molecule type" value="Genomic_DNA"/>
</dbReference>
<proteinExistence type="predicted"/>
<feature type="non-terminal residue" evidence="2">
    <location>
        <position position="1"/>
    </location>
</feature>
<feature type="region of interest" description="Disordered" evidence="1">
    <location>
        <begin position="295"/>
        <end position="417"/>
    </location>
</feature>
<name>A0ABN9PK90_9DINO</name>
<sequence length="417" mass="44674">RGCGRSRRTPAWTRRRPRGRSRRSSSGPRVSAVGPRSWSGSCGRRARSSPRCGGSGRRRPREWPGVPRRPPRRSRRAGGGACRPRCRASRGIQARPLAAAAPSWSWSPWSPWSPWPPRRASAARARLAAAERPPPHRPPPRRPCRRPRSPSARRGGARCRGLQSSSPRCSRASCVTRARRGACQRRRARRGASSSRRCPSSRRALPEPDAHVAQRRQRAGPQRRARGLARGAPGLAGPRAPRWTASGGVRVLVLAGRRRCPDRCLPAVPAGAVDRPGGARARCWPEAALPAGPALRGRRRRGRGPALHGHVPHPQGVRRRAGAAAAGAAPLRGHVRAGHVGSRHRRGHPARVLPRAAGALGGPGGAGRARPRRAGLGVRAGPEAAGGPRPVREAARWPPRRRLAPQALGPPRPRGGG</sequence>
<feature type="compositionally biased region" description="Low complexity" evidence="1">
    <location>
        <begin position="89"/>
        <end position="110"/>
    </location>
</feature>
<gene>
    <name evidence="2" type="ORF">PCOR1329_LOCUS1946</name>
</gene>
<feature type="compositionally biased region" description="Basic residues" evidence="1">
    <location>
        <begin position="333"/>
        <end position="349"/>
    </location>
</feature>
<feature type="region of interest" description="Disordered" evidence="1">
    <location>
        <begin position="1"/>
        <end position="241"/>
    </location>
</feature>
<comment type="caution">
    <text evidence="2">The sequence shown here is derived from an EMBL/GenBank/DDBJ whole genome shotgun (WGS) entry which is preliminary data.</text>
</comment>
<feature type="compositionally biased region" description="Low complexity" evidence="1">
    <location>
        <begin position="24"/>
        <end position="43"/>
    </location>
</feature>
<feature type="compositionally biased region" description="Low complexity" evidence="1">
    <location>
        <begin position="228"/>
        <end position="241"/>
    </location>
</feature>
<feature type="compositionally biased region" description="Basic residues" evidence="1">
    <location>
        <begin position="177"/>
        <end position="190"/>
    </location>
</feature>
<feature type="compositionally biased region" description="Pro residues" evidence="1">
    <location>
        <begin position="408"/>
        <end position="417"/>
    </location>
</feature>
<feature type="compositionally biased region" description="Basic residues" evidence="1">
    <location>
        <begin position="138"/>
        <end position="148"/>
    </location>
</feature>
<evidence type="ECO:0000313" key="3">
    <source>
        <dbReference type="Proteomes" id="UP001189429"/>
    </source>
</evidence>
<accession>A0ABN9PK90</accession>
<dbReference type="Proteomes" id="UP001189429">
    <property type="component" value="Unassembled WGS sequence"/>
</dbReference>
<feature type="compositionally biased region" description="Low complexity" evidence="1">
    <location>
        <begin position="118"/>
        <end position="131"/>
    </location>
</feature>
<protein>
    <submittedName>
        <fullName evidence="2">Uncharacterized protein</fullName>
    </submittedName>
</protein>
<feature type="compositionally biased region" description="Basic residues" evidence="1">
    <location>
        <begin position="213"/>
        <end position="227"/>
    </location>
</feature>
<feature type="non-terminal residue" evidence="2">
    <location>
        <position position="417"/>
    </location>
</feature>
<evidence type="ECO:0000313" key="2">
    <source>
        <dbReference type="EMBL" id="CAK0790746.1"/>
    </source>
</evidence>
<feature type="compositionally biased region" description="Low complexity" evidence="1">
    <location>
        <begin position="191"/>
        <end position="203"/>
    </location>
</feature>
<evidence type="ECO:0000256" key="1">
    <source>
        <dbReference type="SAM" id="MobiDB-lite"/>
    </source>
</evidence>
<reference evidence="2" key="1">
    <citation type="submission" date="2023-10" db="EMBL/GenBank/DDBJ databases">
        <authorList>
            <person name="Chen Y."/>
            <person name="Shah S."/>
            <person name="Dougan E. K."/>
            <person name="Thang M."/>
            <person name="Chan C."/>
        </authorList>
    </citation>
    <scope>NUCLEOTIDE SEQUENCE [LARGE SCALE GENOMIC DNA]</scope>
</reference>
<feature type="compositionally biased region" description="Basic residues" evidence="1">
    <location>
        <begin position="1"/>
        <end position="23"/>
    </location>
</feature>